<dbReference type="Pfam" id="PF00883">
    <property type="entry name" value="Peptidase_M17"/>
    <property type="match status" value="1"/>
</dbReference>
<dbReference type="Gene3D" id="3.40.630.10">
    <property type="entry name" value="Zn peptidases"/>
    <property type="match status" value="1"/>
</dbReference>
<dbReference type="EMBL" id="CP047045">
    <property type="protein sequence ID" value="QGZ96017.1"/>
    <property type="molecule type" value="Genomic_DNA"/>
</dbReference>
<dbReference type="Gene3D" id="3.40.220.10">
    <property type="entry name" value="Leucine Aminopeptidase, subunit E, domain 1"/>
    <property type="match status" value="1"/>
</dbReference>
<dbReference type="AlphaFoldDB" id="A0A6I6MTB6"/>
<name>A0A6I6MTB6_9CAUL</name>
<protein>
    <submittedName>
        <fullName evidence="7">Peptidase B</fullName>
        <ecNumber evidence="7">3.4.11.23</ecNumber>
    </submittedName>
</protein>
<evidence type="ECO:0000256" key="1">
    <source>
        <dbReference type="ARBA" id="ARBA00009528"/>
    </source>
</evidence>
<keyword evidence="4 7" id="KW-0378">Hydrolase</keyword>
<dbReference type="CDD" id="cd00433">
    <property type="entry name" value="Peptidase_M17"/>
    <property type="match status" value="1"/>
</dbReference>
<evidence type="ECO:0000313" key="7">
    <source>
        <dbReference type="EMBL" id="QGZ96017.1"/>
    </source>
</evidence>
<evidence type="ECO:0000259" key="6">
    <source>
        <dbReference type="PROSITE" id="PS00631"/>
    </source>
</evidence>
<dbReference type="PROSITE" id="PS00631">
    <property type="entry name" value="CYTOSOL_AP"/>
    <property type="match status" value="1"/>
</dbReference>
<dbReference type="PRINTS" id="PR00481">
    <property type="entry name" value="LAMNOPPTDASE"/>
</dbReference>
<keyword evidence="2 7" id="KW-0031">Aminopeptidase</keyword>
<dbReference type="PANTHER" id="PTHR11963">
    <property type="entry name" value="LEUCINE AMINOPEPTIDASE-RELATED"/>
    <property type="match status" value="1"/>
</dbReference>
<dbReference type="InterPro" id="IPR000819">
    <property type="entry name" value="Peptidase_M17_C"/>
</dbReference>
<dbReference type="SUPFAM" id="SSF52949">
    <property type="entry name" value="Macro domain-like"/>
    <property type="match status" value="1"/>
</dbReference>
<dbReference type="GO" id="GO:0005737">
    <property type="term" value="C:cytoplasm"/>
    <property type="evidence" value="ECO:0007669"/>
    <property type="project" value="InterPro"/>
</dbReference>
<dbReference type="InterPro" id="IPR048816">
    <property type="entry name" value="Peptidase_M17_N_1"/>
</dbReference>
<dbReference type="GO" id="GO:0006508">
    <property type="term" value="P:proteolysis"/>
    <property type="evidence" value="ECO:0007669"/>
    <property type="project" value="UniProtKB-KW"/>
</dbReference>
<proteinExistence type="inferred from homology"/>
<comment type="similarity">
    <text evidence="1">Belongs to the peptidase M17 family.</text>
</comment>
<evidence type="ECO:0000256" key="5">
    <source>
        <dbReference type="ARBA" id="ARBA00023211"/>
    </source>
</evidence>
<dbReference type="InterPro" id="IPR043472">
    <property type="entry name" value="Macro_dom-like"/>
</dbReference>
<organism evidence="7 8">
    <name type="scientific">Terricaulis silvestris</name>
    <dbReference type="NCBI Taxonomy" id="2686094"/>
    <lineage>
        <taxon>Bacteria</taxon>
        <taxon>Pseudomonadati</taxon>
        <taxon>Pseudomonadota</taxon>
        <taxon>Alphaproteobacteria</taxon>
        <taxon>Caulobacterales</taxon>
        <taxon>Caulobacteraceae</taxon>
        <taxon>Terricaulis</taxon>
    </lineage>
</organism>
<dbReference type="SUPFAM" id="SSF53187">
    <property type="entry name" value="Zn-dependent exopeptidases"/>
    <property type="match status" value="1"/>
</dbReference>
<keyword evidence="3" id="KW-0645">Protease</keyword>
<dbReference type="GO" id="GO:0030145">
    <property type="term" value="F:manganese ion binding"/>
    <property type="evidence" value="ECO:0007669"/>
    <property type="project" value="InterPro"/>
</dbReference>
<dbReference type="PANTHER" id="PTHR11963:SF20">
    <property type="entry name" value="PEPTIDASE B"/>
    <property type="match status" value="1"/>
</dbReference>
<reference evidence="8" key="1">
    <citation type="submission" date="2019-12" db="EMBL/GenBank/DDBJ databases">
        <title>Complete genome of Terracaulis silvestris 0127_4.</title>
        <authorList>
            <person name="Vieira S."/>
            <person name="Riedel T."/>
            <person name="Sproer C."/>
            <person name="Pascual J."/>
            <person name="Boedeker C."/>
            <person name="Overmann J."/>
        </authorList>
    </citation>
    <scope>NUCLEOTIDE SEQUENCE [LARGE SCALE GENOMIC DNA]</scope>
    <source>
        <strain evidence="8">0127_4</strain>
    </source>
</reference>
<feature type="domain" description="Cytosol aminopeptidase" evidence="6">
    <location>
        <begin position="307"/>
        <end position="314"/>
    </location>
</feature>
<evidence type="ECO:0000256" key="4">
    <source>
        <dbReference type="ARBA" id="ARBA00022801"/>
    </source>
</evidence>
<dbReference type="KEGG" id="tsv:DSM104635_02873"/>
<dbReference type="EC" id="3.4.11.23" evidence="7"/>
<keyword evidence="8" id="KW-1185">Reference proteome</keyword>
<accession>A0A6I6MTB6</accession>
<sequence length="459" mass="49169">MTDLPFLTDAATATVPIHAMRTGEWRDWIERHAENLRRLAAAHDFQAQNGRILLVPATDGSIERVLFGIGDKANVTAMGALAQHLPSGDYRIAAAPRDFTATAVAIAWGLGGYVFDRYKKRKRPAPRLAPPEGADMADAARIVRASWLARDLVNTPTNDMGPEALHAVAESVARDHGARFEAIVGDDLLAQNYPLIHAVGRAAAQAPRLLHLSWGDAGAPRLAIVGKGVCFDTGGLDIKPSAGMRLMKKDMGGAAHALALAQIVMEAKLNVRLELFLPVVENSIAGDAFRPGDVIPSRKGPTVEIDNTDAEGRLILADALTRACEDEPALLLDYATLTGAARTALGPDIPPFFSNDDVLASEFAQASADTSDPIWRMPLWDAYEGDMDSGIADLKNTGDGAFAGAIYAALFLRRFVSVSAWAHFDVFAWAPKEKPSRPAGGEAQALRASWAVIKKRFAA</sequence>
<dbReference type="InterPro" id="IPR011356">
    <property type="entry name" value="Leucine_aapep/pepB"/>
</dbReference>
<dbReference type="RefSeq" id="WP_158766834.1">
    <property type="nucleotide sequence ID" value="NZ_CP047045.1"/>
</dbReference>
<dbReference type="GO" id="GO:0070006">
    <property type="term" value="F:metalloaminopeptidase activity"/>
    <property type="evidence" value="ECO:0007669"/>
    <property type="project" value="InterPro"/>
</dbReference>
<dbReference type="Proteomes" id="UP000431269">
    <property type="component" value="Chromosome"/>
</dbReference>
<evidence type="ECO:0000256" key="3">
    <source>
        <dbReference type="ARBA" id="ARBA00022670"/>
    </source>
</evidence>
<gene>
    <name evidence="7" type="primary">pepB</name>
    <name evidence="7" type="ORF">DSM104635_02873</name>
</gene>
<dbReference type="Pfam" id="PF21337">
    <property type="entry name" value="Peptidase_M17_N_1"/>
    <property type="match status" value="1"/>
</dbReference>
<evidence type="ECO:0000313" key="8">
    <source>
        <dbReference type="Proteomes" id="UP000431269"/>
    </source>
</evidence>
<evidence type="ECO:0000256" key="2">
    <source>
        <dbReference type="ARBA" id="ARBA00022438"/>
    </source>
</evidence>
<keyword evidence="5" id="KW-0464">Manganese</keyword>